<gene>
    <name evidence="1" type="ORF">AFUS01_LOCUS37698</name>
</gene>
<name>A0A8J2PZH7_9HEXA</name>
<protein>
    <submittedName>
        <fullName evidence="1">Uncharacterized protein</fullName>
    </submittedName>
</protein>
<proteinExistence type="predicted"/>
<keyword evidence="2" id="KW-1185">Reference proteome</keyword>
<evidence type="ECO:0000313" key="2">
    <source>
        <dbReference type="Proteomes" id="UP000708208"/>
    </source>
</evidence>
<dbReference type="GO" id="GO:0004497">
    <property type="term" value="F:monooxygenase activity"/>
    <property type="evidence" value="ECO:0007669"/>
    <property type="project" value="InterPro"/>
</dbReference>
<dbReference type="AlphaFoldDB" id="A0A8J2PZH7"/>
<reference evidence="1" key="1">
    <citation type="submission" date="2021-06" db="EMBL/GenBank/DDBJ databases">
        <authorList>
            <person name="Hodson N. C."/>
            <person name="Mongue J. A."/>
            <person name="Jaron S. K."/>
        </authorList>
    </citation>
    <scope>NUCLEOTIDE SEQUENCE</scope>
</reference>
<organism evidence="1 2">
    <name type="scientific">Allacma fusca</name>
    <dbReference type="NCBI Taxonomy" id="39272"/>
    <lineage>
        <taxon>Eukaryota</taxon>
        <taxon>Metazoa</taxon>
        <taxon>Ecdysozoa</taxon>
        <taxon>Arthropoda</taxon>
        <taxon>Hexapoda</taxon>
        <taxon>Collembola</taxon>
        <taxon>Symphypleona</taxon>
        <taxon>Sminthuridae</taxon>
        <taxon>Allacma</taxon>
    </lineage>
</organism>
<dbReference type="Proteomes" id="UP000708208">
    <property type="component" value="Unassembled WGS sequence"/>
</dbReference>
<dbReference type="Pfam" id="PF00067">
    <property type="entry name" value="p450"/>
    <property type="match status" value="1"/>
</dbReference>
<evidence type="ECO:0000313" key="1">
    <source>
        <dbReference type="EMBL" id="CAG7827730.1"/>
    </source>
</evidence>
<dbReference type="GO" id="GO:0020037">
    <property type="term" value="F:heme binding"/>
    <property type="evidence" value="ECO:0007669"/>
    <property type="project" value="InterPro"/>
</dbReference>
<accession>A0A8J2PZH7</accession>
<dbReference type="GO" id="GO:0016705">
    <property type="term" value="F:oxidoreductase activity, acting on paired donors, with incorporation or reduction of molecular oxygen"/>
    <property type="evidence" value="ECO:0007669"/>
    <property type="project" value="InterPro"/>
</dbReference>
<sequence>AVRKDERLIPFFTGKRSCPAESLANTEFFLFFTGILQKFAFGLSPGSPKPYLGQRAGFILKPPDHKLVVIDREAS</sequence>
<comment type="caution">
    <text evidence="1">The sequence shown here is derived from an EMBL/GenBank/DDBJ whole genome shotgun (WGS) entry which is preliminary data.</text>
</comment>
<dbReference type="EMBL" id="CAJVCH010544678">
    <property type="protein sequence ID" value="CAG7827730.1"/>
    <property type="molecule type" value="Genomic_DNA"/>
</dbReference>
<dbReference type="GO" id="GO:0005506">
    <property type="term" value="F:iron ion binding"/>
    <property type="evidence" value="ECO:0007669"/>
    <property type="project" value="InterPro"/>
</dbReference>
<dbReference type="OrthoDB" id="6424642at2759"/>
<feature type="non-terminal residue" evidence="1">
    <location>
        <position position="1"/>
    </location>
</feature>
<dbReference type="InterPro" id="IPR001128">
    <property type="entry name" value="Cyt_P450"/>
</dbReference>